<keyword evidence="3" id="KW-1185">Reference proteome</keyword>
<sequence>MNPIPRHHIHREEHTVHRDFVFEAAGERLAATTITGGEETEPDILALHGLGPTATRHRTRYLLDELAEHGHSSLTFEFSGNGESTGELTRSTLRRRRAETLAAAGRLDRTRPPVIIGTSMGAHLAAWTVPELRPRGLALFCPATYPAHAADLPFDGSLVRPAYHPDSPAYAALRQFEGDLLIFGARQDEVCPPEVIEGYHAHARRARSVEIVWLEGCGHFVHDWLPGQESLRQQAVQRLLRLLAT</sequence>
<name>A0ABM6H356_9ACTN</name>
<dbReference type="EMBL" id="CP015588">
    <property type="protein sequence ID" value="APY90328.1"/>
    <property type="molecule type" value="Genomic_DNA"/>
</dbReference>
<dbReference type="Gene3D" id="3.40.50.1820">
    <property type="entry name" value="alpha/beta hydrolase"/>
    <property type="match status" value="1"/>
</dbReference>
<evidence type="ECO:0000313" key="3">
    <source>
        <dbReference type="Proteomes" id="UP000187191"/>
    </source>
</evidence>
<dbReference type="InterPro" id="IPR022742">
    <property type="entry name" value="Hydrolase_4"/>
</dbReference>
<evidence type="ECO:0000259" key="1">
    <source>
        <dbReference type="Pfam" id="PF12146"/>
    </source>
</evidence>
<proteinExistence type="predicted"/>
<evidence type="ECO:0000313" key="2">
    <source>
        <dbReference type="EMBL" id="APY90328.1"/>
    </source>
</evidence>
<gene>
    <name evidence="2" type="ORF">A7J05_35900</name>
</gene>
<dbReference type="Proteomes" id="UP000187191">
    <property type="component" value="Chromosome"/>
</dbReference>
<feature type="domain" description="Serine aminopeptidase S33" evidence="1">
    <location>
        <begin position="44"/>
        <end position="149"/>
    </location>
</feature>
<reference evidence="2 3" key="1">
    <citation type="submission" date="2016-05" db="EMBL/GenBank/DDBJ databases">
        <authorList>
            <person name="Gu J."/>
        </authorList>
    </citation>
    <scope>NUCLEOTIDE SEQUENCE [LARGE SCALE GENOMIC DNA]</scope>
    <source>
        <strain evidence="2 3">ACCC40021</strain>
    </source>
</reference>
<dbReference type="InterPro" id="IPR029058">
    <property type="entry name" value="AB_hydrolase_fold"/>
</dbReference>
<accession>A0ABM6H356</accession>
<organism evidence="2 3">
    <name type="scientific">Streptomyces alfalfae</name>
    <dbReference type="NCBI Taxonomy" id="1642299"/>
    <lineage>
        <taxon>Bacteria</taxon>
        <taxon>Bacillati</taxon>
        <taxon>Actinomycetota</taxon>
        <taxon>Actinomycetes</taxon>
        <taxon>Kitasatosporales</taxon>
        <taxon>Streptomycetaceae</taxon>
        <taxon>Streptomyces</taxon>
    </lineage>
</organism>
<protein>
    <recommendedName>
        <fullName evidence="1">Serine aminopeptidase S33 domain-containing protein</fullName>
    </recommendedName>
</protein>
<dbReference type="Pfam" id="PF12146">
    <property type="entry name" value="Hydrolase_4"/>
    <property type="match status" value="1"/>
</dbReference>
<dbReference type="SUPFAM" id="SSF53474">
    <property type="entry name" value="alpha/beta-Hydrolases"/>
    <property type="match status" value="1"/>
</dbReference>